<reference evidence="1 2" key="1">
    <citation type="journal article" date="2016" name="Front. Microbiol.">
        <title>High-Level Heat Resistance of Spores of Bacillus amyloliquefaciens and Bacillus licheniformis Results from the Presence of a spoVA Operon in a Tn1546 Transposon.</title>
        <authorList>
            <person name="Berendsen E.M."/>
            <person name="Koning R.A."/>
            <person name="Boekhorst J."/>
            <person name="de Jong A."/>
            <person name="Kuipers O.P."/>
            <person name="Wells-Bennik M.H."/>
        </authorList>
    </citation>
    <scope>NUCLEOTIDE SEQUENCE [LARGE SCALE GENOMIC DNA]</scope>
    <source>
        <strain evidence="1 2">B4121</strain>
    </source>
</reference>
<dbReference type="Proteomes" id="UP000185604">
    <property type="component" value="Unassembled WGS sequence"/>
</dbReference>
<proteinExistence type="predicted"/>
<dbReference type="EMBL" id="LKPO01000022">
    <property type="protein sequence ID" value="OLF89259.1"/>
    <property type="molecule type" value="Genomic_DNA"/>
</dbReference>
<evidence type="ECO:0000313" key="1">
    <source>
        <dbReference type="EMBL" id="OLF89259.1"/>
    </source>
</evidence>
<organism evidence="1 2">
    <name type="scientific">Bacillus paralicheniformis</name>
    <dbReference type="NCBI Taxonomy" id="1648923"/>
    <lineage>
        <taxon>Bacteria</taxon>
        <taxon>Bacillati</taxon>
        <taxon>Bacillota</taxon>
        <taxon>Bacilli</taxon>
        <taxon>Bacillales</taxon>
        <taxon>Bacillaceae</taxon>
        <taxon>Bacillus</taxon>
    </lineage>
</organism>
<protein>
    <submittedName>
        <fullName evidence="1">Uncharacterized protein</fullName>
    </submittedName>
</protein>
<name>A0A6N2GVX3_9BACI</name>
<sequence length="45" mass="5253">MVKKCNRANKRSYLKEKDLKGPLFYERAFFITSSKDSSFAFVFGP</sequence>
<accession>A0A6N2GVX3</accession>
<gene>
    <name evidence="1" type="ORF">B4121_3652</name>
</gene>
<comment type="caution">
    <text evidence="1">The sequence shown here is derived from an EMBL/GenBank/DDBJ whole genome shotgun (WGS) entry which is preliminary data.</text>
</comment>
<dbReference type="AlphaFoldDB" id="A0A6N2GVX3"/>
<evidence type="ECO:0000313" key="2">
    <source>
        <dbReference type="Proteomes" id="UP000185604"/>
    </source>
</evidence>